<comment type="caution">
    <text evidence="1">The sequence shown here is derived from an EMBL/GenBank/DDBJ whole genome shotgun (WGS) entry which is preliminary data.</text>
</comment>
<reference evidence="1 2" key="1">
    <citation type="journal article" date="2022" name="Hortic Res">
        <title>A haplotype resolved chromosomal level avocado genome allows analysis of novel avocado genes.</title>
        <authorList>
            <person name="Nath O."/>
            <person name="Fletcher S.J."/>
            <person name="Hayward A."/>
            <person name="Shaw L.M."/>
            <person name="Masouleh A.K."/>
            <person name="Furtado A."/>
            <person name="Henry R.J."/>
            <person name="Mitter N."/>
        </authorList>
    </citation>
    <scope>NUCLEOTIDE SEQUENCE [LARGE SCALE GENOMIC DNA]</scope>
    <source>
        <strain evidence="2">cv. Hass</strain>
    </source>
</reference>
<evidence type="ECO:0000313" key="2">
    <source>
        <dbReference type="Proteomes" id="UP001234297"/>
    </source>
</evidence>
<dbReference type="EMBL" id="CM056809">
    <property type="protein sequence ID" value="KAJ8647226.1"/>
    <property type="molecule type" value="Genomic_DNA"/>
</dbReference>
<name>A0ACC2MP88_PERAE</name>
<accession>A0ACC2MP88</accession>
<protein>
    <submittedName>
        <fullName evidence="1">Uncharacterized protein</fullName>
    </submittedName>
</protein>
<sequence>MMTTTATTTSALCCYSYLFRFKGHSYNTLLEIAQVPDEHAIKRFVEAEALKMEIIPNPKEVNGVKVLQLETAAGAEIRFFDHAIGVDVLHSRFLPFEAPLLILRSHLYTLADGFVTRNNARNNPENPSIELGPEFKKVSNYLCHFKSIPSIIKLDSLKVSGDVWFGAGIKLKGKVVITAKPGSKLEIPDGAVLENKEINSAKDI</sequence>
<gene>
    <name evidence="1" type="ORF">MRB53_000249</name>
</gene>
<organism evidence="1 2">
    <name type="scientific">Persea americana</name>
    <name type="common">Avocado</name>
    <dbReference type="NCBI Taxonomy" id="3435"/>
    <lineage>
        <taxon>Eukaryota</taxon>
        <taxon>Viridiplantae</taxon>
        <taxon>Streptophyta</taxon>
        <taxon>Embryophyta</taxon>
        <taxon>Tracheophyta</taxon>
        <taxon>Spermatophyta</taxon>
        <taxon>Magnoliopsida</taxon>
        <taxon>Magnoliidae</taxon>
        <taxon>Laurales</taxon>
        <taxon>Lauraceae</taxon>
        <taxon>Persea</taxon>
    </lineage>
</organism>
<dbReference type="Proteomes" id="UP001234297">
    <property type="component" value="Chromosome 1"/>
</dbReference>
<proteinExistence type="predicted"/>
<evidence type="ECO:0000313" key="1">
    <source>
        <dbReference type="EMBL" id="KAJ8647226.1"/>
    </source>
</evidence>
<keyword evidence="2" id="KW-1185">Reference proteome</keyword>